<evidence type="ECO:0000256" key="2">
    <source>
        <dbReference type="ARBA" id="ARBA00023125"/>
    </source>
</evidence>
<dbReference type="InterPro" id="IPR016032">
    <property type="entry name" value="Sig_transdc_resp-reg_C-effctor"/>
</dbReference>
<dbReference type="SUPFAM" id="SSF52540">
    <property type="entry name" value="P-loop containing nucleoside triphosphate hydrolases"/>
    <property type="match status" value="1"/>
</dbReference>
<dbReference type="InterPro" id="IPR036388">
    <property type="entry name" value="WH-like_DNA-bd_sf"/>
</dbReference>
<dbReference type="SUPFAM" id="SSF46894">
    <property type="entry name" value="C-terminal effector domain of the bipartite response regulators"/>
    <property type="match status" value="1"/>
</dbReference>
<dbReference type="PROSITE" id="PS50043">
    <property type="entry name" value="HTH_LUXR_2"/>
    <property type="match status" value="1"/>
</dbReference>
<accession>A0A6L5QKM5</accession>
<dbReference type="GO" id="GO:0006355">
    <property type="term" value="P:regulation of DNA-templated transcription"/>
    <property type="evidence" value="ECO:0007669"/>
    <property type="project" value="InterPro"/>
</dbReference>
<dbReference type="PANTHER" id="PTHR44688:SF16">
    <property type="entry name" value="DNA-BINDING TRANSCRIPTIONAL ACTIVATOR DEVR_DOSR"/>
    <property type="match status" value="1"/>
</dbReference>
<keyword evidence="2" id="KW-0238">DNA-binding</keyword>
<feature type="domain" description="HTH luxR-type" evidence="4">
    <location>
        <begin position="800"/>
        <end position="865"/>
    </location>
</feature>
<dbReference type="CDD" id="cd06170">
    <property type="entry name" value="LuxR_C_like"/>
    <property type="match status" value="1"/>
</dbReference>
<keyword evidence="6" id="KW-1185">Reference proteome</keyword>
<proteinExistence type="predicted"/>
<comment type="caution">
    <text evidence="5">The sequence shown here is derived from an EMBL/GenBank/DDBJ whole genome shotgun (WGS) entry which is preliminary data.</text>
</comment>
<keyword evidence="1" id="KW-0805">Transcription regulation</keyword>
<dbReference type="InterPro" id="IPR000792">
    <property type="entry name" value="Tscrpt_reg_LuxR_C"/>
</dbReference>
<reference evidence="5 6" key="1">
    <citation type="submission" date="2019-11" db="EMBL/GenBank/DDBJ databases">
        <title>Novel species isolated from a subtropical stream in China.</title>
        <authorList>
            <person name="Lu H."/>
        </authorList>
    </citation>
    <scope>NUCLEOTIDE SEQUENCE [LARGE SCALE GENOMIC DNA]</scope>
    <source>
        <strain evidence="5 6">FT25W</strain>
    </source>
</reference>
<dbReference type="SUPFAM" id="SSF48452">
    <property type="entry name" value="TPR-like"/>
    <property type="match status" value="1"/>
</dbReference>
<dbReference type="Proteomes" id="UP000481037">
    <property type="component" value="Unassembled WGS sequence"/>
</dbReference>
<dbReference type="InterPro" id="IPR059106">
    <property type="entry name" value="WHD_MalT"/>
</dbReference>
<dbReference type="PRINTS" id="PR00038">
    <property type="entry name" value="HTHLUXR"/>
</dbReference>
<dbReference type="Gene3D" id="1.25.40.10">
    <property type="entry name" value="Tetratricopeptide repeat domain"/>
    <property type="match status" value="1"/>
</dbReference>
<keyword evidence="3" id="KW-0804">Transcription</keyword>
<evidence type="ECO:0000259" key="4">
    <source>
        <dbReference type="PROSITE" id="PS50043"/>
    </source>
</evidence>
<dbReference type="GO" id="GO:0003677">
    <property type="term" value="F:DNA binding"/>
    <property type="evidence" value="ECO:0007669"/>
    <property type="project" value="UniProtKB-KW"/>
</dbReference>
<dbReference type="SMART" id="SM00421">
    <property type="entry name" value="HTH_LUXR"/>
    <property type="match status" value="1"/>
</dbReference>
<evidence type="ECO:0000256" key="1">
    <source>
        <dbReference type="ARBA" id="ARBA00023015"/>
    </source>
</evidence>
<dbReference type="InterPro" id="IPR041617">
    <property type="entry name" value="TPR_MalT"/>
</dbReference>
<sequence>MLDFVAQKLTPPAIAGSLMARPDVLSRLAEGGAYRIVLLRAPAGFGKTSVLRLLHARVETEAAPVAWLTLDQADRDPARLLLSLRAALLGESGESDAPLHTLNTTVVRHFFLDDVEHLDELTIRLLLSVIAEVLPSGLRVYLASRSLHQVSVANLKAKQILLELSMESLRFVPAETEHYLHQANLFLSDDHLRWLHHATEGWPAAVELLVLAWKRIQGNVDNCLPDLHGMNDLSDYLAEEVLRSQPDDIQAFLIATAPLHSFCVELADCVRASDDSLELIARIRLSGLPIQPIGERWFRYHPLFAGHIVRLRGAAGAARAAVYARAAAWLARHDRELEAFDCYIKAGDLETAADVLEPLAETLRVRAQFPCLLHCCSQLPEALLRRRPRISRCLLVGLTYSPCRADARRWMEYFRTQSMLPDSDPAYGESLRAFEPLMGFLEGDVDSHMVLAESYWPLQQHAHPYERGVLATGIAAARLACGQLPQAVQMLVQARRICADSGAVTVMSVVIFLQAYLDAMQGRLDAALAQMAQIEILQQQHSATIPPAFLYSYGGGLLLMVLYEMNRIDEVAARLKFARGMAGISLPWGTVVGVQSTQSKLMALQDGPAAARRWLECSSMKLRKHAPPPLLMALEAELSRLVVLGGNRASISGYAALLGEPAASGDELPHWIFTSDEIDGAGIPQARLAIANGQAGAARSSLLRLIGHAERSGRLWRAVKLKVLLALAVEADGDPVEALAHMAQALEQGAQFGMVRSFLDEGDGVLRLLDRLQAGAGTPLSAVAAAHLRTLLNCVADTASQMVLPVLTQAERSLLELVAQGQSNREVAENLGLSINTVKWHMAQIFSKFNVANRVQAVNLARQAGLLR</sequence>
<dbReference type="Pfam" id="PF25873">
    <property type="entry name" value="WHD_MalT"/>
    <property type="match status" value="1"/>
</dbReference>
<protein>
    <recommendedName>
        <fullName evidence="4">HTH luxR-type domain-containing protein</fullName>
    </recommendedName>
</protein>
<evidence type="ECO:0000256" key="3">
    <source>
        <dbReference type="ARBA" id="ARBA00023163"/>
    </source>
</evidence>
<dbReference type="Gene3D" id="1.10.10.10">
    <property type="entry name" value="Winged helix-like DNA-binding domain superfamily/Winged helix DNA-binding domain"/>
    <property type="match status" value="1"/>
</dbReference>
<dbReference type="InterPro" id="IPR027417">
    <property type="entry name" value="P-loop_NTPase"/>
</dbReference>
<evidence type="ECO:0000313" key="5">
    <source>
        <dbReference type="EMBL" id="MRX09862.1"/>
    </source>
</evidence>
<dbReference type="RefSeq" id="WP_154365957.1">
    <property type="nucleotide sequence ID" value="NZ_WKJM01000016.1"/>
</dbReference>
<evidence type="ECO:0000313" key="6">
    <source>
        <dbReference type="Proteomes" id="UP000481037"/>
    </source>
</evidence>
<dbReference type="EMBL" id="WKJM01000016">
    <property type="protein sequence ID" value="MRX09862.1"/>
    <property type="molecule type" value="Genomic_DNA"/>
</dbReference>
<dbReference type="InterPro" id="IPR011990">
    <property type="entry name" value="TPR-like_helical_dom_sf"/>
</dbReference>
<organism evidence="5 6">
    <name type="scientific">Duganella alba</name>
    <dbReference type="NCBI Taxonomy" id="2666081"/>
    <lineage>
        <taxon>Bacteria</taxon>
        <taxon>Pseudomonadati</taxon>
        <taxon>Pseudomonadota</taxon>
        <taxon>Betaproteobacteria</taxon>
        <taxon>Burkholderiales</taxon>
        <taxon>Oxalobacteraceae</taxon>
        <taxon>Telluria group</taxon>
        <taxon>Duganella</taxon>
    </lineage>
</organism>
<gene>
    <name evidence="5" type="ORF">GJ697_18650</name>
</gene>
<dbReference type="Pfam" id="PF17874">
    <property type="entry name" value="TPR_MalT"/>
    <property type="match status" value="1"/>
</dbReference>
<name>A0A6L5QKM5_9BURK</name>
<dbReference type="PANTHER" id="PTHR44688">
    <property type="entry name" value="DNA-BINDING TRANSCRIPTIONAL ACTIVATOR DEVR_DOSR"/>
    <property type="match status" value="1"/>
</dbReference>
<dbReference type="AlphaFoldDB" id="A0A6L5QKM5"/>
<dbReference type="Pfam" id="PF00196">
    <property type="entry name" value="GerE"/>
    <property type="match status" value="1"/>
</dbReference>